<keyword evidence="6" id="KW-0539">Nucleus</keyword>
<dbReference type="GO" id="GO:0003724">
    <property type="term" value="F:RNA helicase activity"/>
    <property type="evidence" value="ECO:0007669"/>
    <property type="project" value="UniProtKB-EC"/>
</dbReference>
<evidence type="ECO:0000313" key="13">
    <source>
        <dbReference type="Proteomes" id="UP000297229"/>
    </source>
</evidence>
<evidence type="ECO:0000256" key="7">
    <source>
        <dbReference type="RuleBase" id="RU000492"/>
    </source>
</evidence>
<feature type="region of interest" description="Disordered" evidence="9">
    <location>
        <begin position="577"/>
        <end position="688"/>
    </location>
</feature>
<dbReference type="InterPro" id="IPR027417">
    <property type="entry name" value="P-loop_NTPase"/>
</dbReference>
<comment type="catalytic activity">
    <reaction evidence="8">
        <text>ATP + H2O = ADP + phosphate + H(+)</text>
        <dbReference type="Rhea" id="RHEA:13065"/>
        <dbReference type="ChEBI" id="CHEBI:15377"/>
        <dbReference type="ChEBI" id="CHEBI:15378"/>
        <dbReference type="ChEBI" id="CHEBI:30616"/>
        <dbReference type="ChEBI" id="CHEBI:43474"/>
        <dbReference type="ChEBI" id="CHEBI:456216"/>
        <dbReference type="EC" id="3.6.4.13"/>
    </reaction>
</comment>
<sequence>MFSVCRRGPASISRALRAVPSTIRIPSTRPSTLSLISQKTSLPVLESRWLHVSSASQLQSAATQEAAVVQENKVINRFDELTKYGLVHPNVVNEITQTMKLETMTEVQTLTINKALQGHDIIAQARTGTGKTIGFLLPTIQNILEKSPELASRQRYSRARASDIRAIIISPTRELAEQIAVEAVKITRSTDLIVQVAVGGSSKREMLRKVQREGCHILVGTPGRLQDLLTDEYSQVSAPGLTTLVLDEADRLLDDGFSKDIDNIKDLLPSRHEVDRQTLLFSATVPKEVMGLVRRILKPDYKFVQTVKAGDVATHERIPQKVVTATGMENIMPALVEICKKGIEKANTEGSSPFKAIVYFNSTANVQLAGEIMKGIDSLQSIDVSAIHGKLTQERRTRVTDRFRRATSAVMLSSDVTARGMDFPNVTHVIQVGIPRDRDTYIHRVGRTGRGGKEGEGWLLLTKSEVVGARRTLSNLPITSDRTLETPFVDMKQDAQLPSTTAEILNEVGQATKRVDREIKVDAYMGALGQGQKGANPRAILEDMNNWTKFGWGWEKPPMIGPGLARKLGIDRIPGVNIGHEPRADDDDFGSGRGFGSSGGGRGFGSSSGGGGGRGFGSSGGSSGGRGFGGGRGGGGRGGGSGGGRGFGGRSGGRNGGSGGRNGGSGGRGFGGGDRGGSKGGFGSSSSF</sequence>
<dbReference type="EC" id="3.6.4.13" evidence="8"/>
<dbReference type="EMBL" id="PQXM01000123">
    <property type="protein sequence ID" value="TGO77076.1"/>
    <property type="molecule type" value="Genomic_DNA"/>
</dbReference>
<evidence type="ECO:0000256" key="2">
    <source>
        <dbReference type="ARBA" id="ARBA00022801"/>
    </source>
</evidence>
<keyword evidence="3 7" id="KW-0347">Helicase</keyword>
<evidence type="ECO:0000259" key="10">
    <source>
        <dbReference type="PROSITE" id="PS51192"/>
    </source>
</evidence>
<feature type="compositionally biased region" description="Gly residues" evidence="9">
    <location>
        <begin position="591"/>
        <end position="688"/>
    </location>
</feature>
<dbReference type="GO" id="GO:0016787">
    <property type="term" value="F:hydrolase activity"/>
    <property type="evidence" value="ECO:0007669"/>
    <property type="project" value="UniProtKB-KW"/>
</dbReference>
<dbReference type="InterPro" id="IPR000629">
    <property type="entry name" value="RNA-helicase_DEAD-box_CS"/>
</dbReference>
<dbReference type="Gene3D" id="3.40.50.300">
    <property type="entry name" value="P-loop containing nucleotide triphosphate hydrolases"/>
    <property type="match status" value="2"/>
</dbReference>
<evidence type="ECO:0000256" key="8">
    <source>
        <dbReference type="RuleBase" id="RU365068"/>
    </source>
</evidence>
<dbReference type="CDD" id="cd18787">
    <property type="entry name" value="SF2_C_DEAD"/>
    <property type="match status" value="1"/>
</dbReference>
<dbReference type="SMART" id="SM00487">
    <property type="entry name" value="DEXDc"/>
    <property type="match status" value="1"/>
</dbReference>
<dbReference type="STRING" id="278938.A0A4Z1JUF7"/>
<evidence type="ECO:0000256" key="3">
    <source>
        <dbReference type="ARBA" id="ARBA00022806"/>
    </source>
</evidence>
<comment type="domain">
    <text evidence="8">The Q motif is unique to and characteristic of the DEAD box family of RNA helicases and controls ATP binding and hydrolysis.</text>
</comment>
<reference evidence="12 13" key="1">
    <citation type="submission" date="2017-12" db="EMBL/GenBank/DDBJ databases">
        <title>Comparative genomics of Botrytis spp.</title>
        <authorList>
            <person name="Valero-Jimenez C.A."/>
            <person name="Tapia P."/>
            <person name="Veloso J."/>
            <person name="Silva-Moreno E."/>
            <person name="Staats M."/>
            <person name="Valdes J.H."/>
            <person name="Van Kan J.A.L."/>
        </authorList>
    </citation>
    <scope>NUCLEOTIDE SEQUENCE [LARGE SCALE GENOMIC DNA]</scope>
    <source>
        <strain evidence="12 13">Be9601</strain>
    </source>
</reference>
<evidence type="ECO:0000256" key="6">
    <source>
        <dbReference type="ARBA" id="ARBA00023242"/>
    </source>
</evidence>
<evidence type="ECO:0000256" key="4">
    <source>
        <dbReference type="ARBA" id="ARBA00022840"/>
    </source>
</evidence>
<dbReference type="SMART" id="SM00490">
    <property type="entry name" value="HELICc"/>
    <property type="match status" value="1"/>
</dbReference>
<dbReference type="Pfam" id="PF00271">
    <property type="entry name" value="Helicase_C"/>
    <property type="match status" value="1"/>
</dbReference>
<dbReference type="PROSITE" id="PS00039">
    <property type="entry name" value="DEAD_ATP_HELICASE"/>
    <property type="match status" value="1"/>
</dbReference>
<keyword evidence="2 7" id="KW-0378">Hydrolase</keyword>
<feature type="domain" description="Helicase C-terminal" evidence="11">
    <location>
        <begin position="330"/>
        <end position="505"/>
    </location>
</feature>
<protein>
    <recommendedName>
        <fullName evidence="8">ATP-dependent RNA helicase</fullName>
        <ecNumber evidence="8">3.6.4.13</ecNumber>
    </recommendedName>
</protein>
<name>A0A4Z1JUF7_9HELO</name>
<comment type="similarity">
    <text evidence="7">Belongs to the DEAD box helicase family.</text>
</comment>
<keyword evidence="4 7" id="KW-0067">ATP-binding</keyword>
<dbReference type="AlphaFoldDB" id="A0A4Z1JUF7"/>
<keyword evidence="5 8" id="KW-0694">RNA-binding</keyword>
<evidence type="ECO:0000313" key="12">
    <source>
        <dbReference type="EMBL" id="TGO77076.1"/>
    </source>
</evidence>
<comment type="caution">
    <text evidence="12">The sequence shown here is derived from an EMBL/GenBank/DDBJ whole genome shotgun (WGS) entry which is preliminary data.</text>
</comment>
<accession>A0A4Z1JUF7</accession>
<dbReference type="InterPro" id="IPR011545">
    <property type="entry name" value="DEAD/DEAH_box_helicase_dom"/>
</dbReference>
<comment type="function">
    <text evidence="8">RNA helicase.</text>
</comment>
<dbReference type="Proteomes" id="UP000297229">
    <property type="component" value="Unassembled WGS sequence"/>
</dbReference>
<dbReference type="PROSITE" id="PS51194">
    <property type="entry name" value="HELICASE_CTER"/>
    <property type="match status" value="1"/>
</dbReference>
<dbReference type="PANTHER" id="PTHR24031">
    <property type="entry name" value="RNA HELICASE"/>
    <property type="match status" value="1"/>
</dbReference>
<evidence type="ECO:0000256" key="1">
    <source>
        <dbReference type="ARBA" id="ARBA00022741"/>
    </source>
</evidence>
<dbReference type="OrthoDB" id="193716at2759"/>
<keyword evidence="1 7" id="KW-0547">Nucleotide-binding</keyword>
<dbReference type="Pfam" id="PF00270">
    <property type="entry name" value="DEAD"/>
    <property type="match status" value="1"/>
</dbReference>
<dbReference type="GO" id="GO:0003723">
    <property type="term" value="F:RNA binding"/>
    <property type="evidence" value="ECO:0007669"/>
    <property type="project" value="UniProtKB-UniRule"/>
</dbReference>
<keyword evidence="13" id="KW-1185">Reference proteome</keyword>
<gene>
    <name evidence="12" type="ORF">BELL_0124g00140</name>
</gene>
<dbReference type="GO" id="GO:0005524">
    <property type="term" value="F:ATP binding"/>
    <property type="evidence" value="ECO:0007669"/>
    <property type="project" value="UniProtKB-UniRule"/>
</dbReference>
<dbReference type="PROSITE" id="PS51192">
    <property type="entry name" value="HELICASE_ATP_BIND_1"/>
    <property type="match status" value="1"/>
</dbReference>
<dbReference type="InterPro" id="IPR001650">
    <property type="entry name" value="Helicase_C-like"/>
</dbReference>
<evidence type="ECO:0000259" key="11">
    <source>
        <dbReference type="PROSITE" id="PS51194"/>
    </source>
</evidence>
<proteinExistence type="inferred from homology"/>
<organism evidence="12 13">
    <name type="scientific">Botrytis elliptica</name>
    <dbReference type="NCBI Taxonomy" id="278938"/>
    <lineage>
        <taxon>Eukaryota</taxon>
        <taxon>Fungi</taxon>
        <taxon>Dikarya</taxon>
        <taxon>Ascomycota</taxon>
        <taxon>Pezizomycotina</taxon>
        <taxon>Leotiomycetes</taxon>
        <taxon>Helotiales</taxon>
        <taxon>Sclerotiniaceae</taxon>
        <taxon>Botrytis</taxon>
    </lineage>
</organism>
<dbReference type="SUPFAM" id="SSF52540">
    <property type="entry name" value="P-loop containing nucleoside triphosphate hydrolases"/>
    <property type="match status" value="1"/>
</dbReference>
<feature type="domain" description="Helicase ATP-binding" evidence="10">
    <location>
        <begin position="112"/>
        <end position="303"/>
    </location>
</feature>
<dbReference type="InterPro" id="IPR014001">
    <property type="entry name" value="Helicase_ATP-bd"/>
</dbReference>
<evidence type="ECO:0000256" key="9">
    <source>
        <dbReference type="SAM" id="MobiDB-lite"/>
    </source>
</evidence>
<evidence type="ECO:0000256" key="5">
    <source>
        <dbReference type="ARBA" id="ARBA00022884"/>
    </source>
</evidence>